<keyword evidence="5" id="KW-0653">Protein transport</keyword>
<sequence length="1167" mass="128511">MKRQSGFGIIRPGADARGSGGSSYFQRRAQPLATTSSTVPIRSGEQQQPHQSIQTPVAEPEDPATTNTADNNTTGLRKETQLNERLSGLNAIAVLTNHPNKAPTRIHRSELPAVPRTHYPKIKSSDFDQYLENTTRLFEQYEANSRSGYQLAAEGLDRYEAAVDDSEKVLDIASHTYSMDSTTMAERLKTLDATRSEFGLDSISEYAGNADAAKAALKQGLPGIEDIPTIFFEETFDLRDPAMFDIATQVVLGPQTAIAGLFAPDKSDETSIQMQETLSAYMDVVEAYLTREISRRSPAFFAALSTLEELHAETDRCIDKIHVLRDDLKQTALTQCSPGLELIRLRRRQDHLSVLLKDIELLSNLQHIQPTIDELVASGDYIGALNLIIEAQEMIDPTNKPDSGEISKYKNNGNKDTWLKDTKAFKILYGNLSKSLAAVSSFAEQELAAIVLRDMREFVDDGLSTTSDGLLSRSKVDIYQINLAMQLTPFICSLVRTSGIGSALKVYRYSLMTESAALIEALYPDGFPRSQGHAAFNDASQQRVLGTAVRAQTFDQFRTMLGQQQELLLLIISHIGMVRRAILVVIDENRPLTDSANIESGLSKKNETPSSVKQQHAGPLAKRYDSAKSQVLHSLNDAFDAFMDVAHVRCAKLLNHRSEQNARLSLSGFHSLYISIWRFIEHYEKLGGKMCFGLRGTLTAQAKAFLSNFHTEKSRQIHILIENEQWVQAEVPIDFQNLVNQVIDAAYVTSDQSGNIDPQSPLVLGAENTNASGMSLLSAPPFSNSPLALVPQSSAGLEPLSAGRQTAIVPRTPTSAHPESPLSAGGFGIHLSRNDSDAASIRSVDTAGIGLMHIGSESFHVVGCSLVLVKSVVEYLQCAVNIPMLVTDVLQRLVEVLKAFNSRTCQVVLGAGAMRSAGLKNISAKHLALASESLSLCMELIPYAKECLRHVMSSSQQVLLSQLDRTVNDFANHQSELHRKLVTIMSDRADYHGRMLVAVKWDELEHSAQPPVPAMDTLIKEVRKLHKVLKRYLPTSTLRSVFTQIFSMYETKLTAQYQKIRITSGEGKRQLMLNSQYLIKRLRALDASVTVDWELEVVVNNIDLVKPYQQSNVVESPSPTRIPNGAFDAAADQETPSNDPPSPTSLVSPTDGHISPEYANSPTIRSP</sequence>
<evidence type="ECO:0000313" key="11">
    <source>
        <dbReference type="EMBL" id="KAJ1646849.1"/>
    </source>
</evidence>
<feature type="region of interest" description="Disordered" evidence="8">
    <location>
        <begin position="1112"/>
        <end position="1167"/>
    </location>
</feature>
<organism evidence="11 12">
    <name type="scientific">Coemansia asiatica</name>
    <dbReference type="NCBI Taxonomy" id="1052880"/>
    <lineage>
        <taxon>Eukaryota</taxon>
        <taxon>Fungi</taxon>
        <taxon>Fungi incertae sedis</taxon>
        <taxon>Zoopagomycota</taxon>
        <taxon>Kickxellomycotina</taxon>
        <taxon>Kickxellomycetes</taxon>
        <taxon>Kickxellales</taxon>
        <taxon>Kickxellaceae</taxon>
        <taxon>Coemansia</taxon>
    </lineage>
</organism>
<dbReference type="GO" id="GO:0019905">
    <property type="term" value="F:syntaxin binding"/>
    <property type="evidence" value="ECO:0007669"/>
    <property type="project" value="TreeGrafter"/>
</dbReference>
<evidence type="ECO:0000256" key="1">
    <source>
        <dbReference type="ARBA" id="ARBA00004601"/>
    </source>
</evidence>
<dbReference type="GO" id="GO:0005829">
    <property type="term" value="C:cytosol"/>
    <property type="evidence" value="ECO:0007669"/>
    <property type="project" value="GOC"/>
</dbReference>
<proteinExistence type="inferred from homology"/>
<evidence type="ECO:0000256" key="5">
    <source>
        <dbReference type="ARBA" id="ARBA00022927"/>
    </source>
</evidence>
<gene>
    <name evidence="11" type="ORF">LPJ64_001733</name>
</gene>
<dbReference type="Pfam" id="PF07928">
    <property type="entry name" value="Vps54"/>
    <property type="match status" value="1"/>
</dbReference>
<dbReference type="InterPro" id="IPR012501">
    <property type="entry name" value="Vps54_C"/>
</dbReference>
<evidence type="ECO:0000256" key="3">
    <source>
        <dbReference type="ARBA" id="ARBA00017665"/>
    </source>
</evidence>
<dbReference type="Gene3D" id="1.20.1280.130">
    <property type="match status" value="1"/>
</dbReference>
<feature type="region of interest" description="Disordered" evidence="8">
    <location>
        <begin position="596"/>
        <end position="619"/>
    </location>
</feature>
<dbReference type="PANTHER" id="PTHR12965">
    <property type="entry name" value="VACUOLAR PROTEIN SORTING 54"/>
    <property type="match status" value="1"/>
</dbReference>
<dbReference type="Gene3D" id="6.10.250.860">
    <property type="match status" value="1"/>
</dbReference>
<reference evidence="11" key="1">
    <citation type="submission" date="2022-07" db="EMBL/GenBank/DDBJ databases">
        <title>Phylogenomic reconstructions and comparative analyses of Kickxellomycotina fungi.</title>
        <authorList>
            <person name="Reynolds N.K."/>
            <person name="Stajich J.E."/>
            <person name="Barry K."/>
            <person name="Grigoriev I.V."/>
            <person name="Crous P."/>
            <person name="Smith M.E."/>
        </authorList>
    </citation>
    <scope>NUCLEOTIDE SEQUENCE</scope>
    <source>
        <strain evidence="11">NBRC 105413</strain>
    </source>
</reference>
<keyword evidence="7" id="KW-0175">Coiled coil</keyword>
<dbReference type="AlphaFoldDB" id="A0A9W7XPF9"/>
<dbReference type="PANTHER" id="PTHR12965:SF0">
    <property type="entry name" value="VACUOLAR PROTEIN SORTING-ASSOCIATED PROTEIN 54"/>
    <property type="match status" value="1"/>
</dbReference>
<evidence type="ECO:0000256" key="4">
    <source>
        <dbReference type="ARBA" id="ARBA00022448"/>
    </source>
</evidence>
<keyword evidence="12" id="KW-1185">Reference proteome</keyword>
<accession>A0A9W7XPF9</accession>
<evidence type="ECO:0000256" key="2">
    <source>
        <dbReference type="ARBA" id="ARBA00009150"/>
    </source>
</evidence>
<evidence type="ECO:0000259" key="9">
    <source>
        <dbReference type="Pfam" id="PF07928"/>
    </source>
</evidence>
<feature type="compositionally biased region" description="Polar residues" evidence="8">
    <location>
        <begin position="1158"/>
        <end position="1167"/>
    </location>
</feature>
<dbReference type="EMBL" id="JANBOH010000047">
    <property type="protein sequence ID" value="KAJ1646849.1"/>
    <property type="molecule type" value="Genomic_DNA"/>
</dbReference>
<dbReference type="Pfam" id="PF10475">
    <property type="entry name" value="Vps54_N"/>
    <property type="match status" value="1"/>
</dbReference>
<dbReference type="InterPro" id="IPR039745">
    <property type="entry name" value="Vps54"/>
</dbReference>
<dbReference type="GO" id="GO:0015031">
    <property type="term" value="P:protein transport"/>
    <property type="evidence" value="ECO:0007669"/>
    <property type="project" value="UniProtKB-KW"/>
</dbReference>
<dbReference type="GO" id="GO:0006896">
    <property type="term" value="P:Golgi to vacuole transport"/>
    <property type="evidence" value="ECO:0007669"/>
    <property type="project" value="TreeGrafter"/>
</dbReference>
<evidence type="ECO:0000256" key="6">
    <source>
        <dbReference type="ARBA" id="ARBA00023034"/>
    </source>
</evidence>
<feature type="compositionally biased region" description="Polar residues" evidence="8">
    <location>
        <begin position="32"/>
        <end position="55"/>
    </location>
</feature>
<keyword evidence="6" id="KW-0333">Golgi apparatus</keyword>
<feature type="region of interest" description="Disordered" evidence="8">
    <location>
        <begin position="1"/>
        <end position="77"/>
    </location>
</feature>
<dbReference type="InterPro" id="IPR019515">
    <property type="entry name" value="VPS54_N"/>
</dbReference>
<protein>
    <recommendedName>
        <fullName evidence="3">Vacuolar protein sorting-associated protein 54</fullName>
    </recommendedName>
</protein>
<feature type="compositionally biased region" description="Polar residues" evidence="8">
    <location>
        <begin position="1112"/>
        <end position="1121"/>
    </location>
</feature>
<evidence type="ECO:0000259" key="10">
    <source>
        <dbReference type="Pfam" id="PF10475"/>
    </source>
</evidence>
<dbReference type="GO" id="GO:0000938">
    <property type="term" value="C:GARP complex"/>
    <property type="evidence" value="ECO:0007669"/>
    <property type="project" value="InterPro"/>
</dbReference>
<comment type="caution">
    <text evidence="11">The sequence shown here is derived from an EMBL/GenBank/DDBJ whole genome shotgun (WGS) entry which is preliminary data.</text>
</comment>
<feature type="domain" description="Vacuolar protein sorting-associated protein 54 C-terminal" evidence="9">
    <location>
        <begin position="857"/>
        <end position="988"/>
    </location>
</feature>
<comment type="subcellular location">
    <subcellularLocation>
        <location evidence="1">Golgi apparatus</location>
        <location evidence="1">trans-Golgi network</location>
    </subcellularLocation>
</comment>
<comment type="similarity">
    <text evidence="2">Belongs to the VPS54 family.</text>
</comment>
<feature type="domain" description="Vacuolar protein sorting-associated protein 54 N-terminal" evidence="10">
    <location>
        <begin position="270"/>
        <end position="396"/>
    </location>
</feature>
<evidence type="ECO:0000256" key="8">
    <source>
        <dbReference type="SAM" id="MobiDB-lite"/>
    </source>
</evidence>
<dbReference type="GO" id="GO:0042147">
    <property type="term" value="P:retrograde transport, endosome to Golgi"/>
    <property type="evidence" value="ECO:0007669"/>
    <property type="project" value="InterPro"/>
</dbReference>
<feature type="compositionally biased region" description="Low complexity" evidence="8">
    <location>
        <begin position="64"/>
        <end position="74"/>
    </location>
</feature>
<evidence type="ECO:0000313" key="12">
    <source>
        <dbReference type="Proteomes" id="UP001145021"/>
    </source>
</evidence>
<keyword evidence="4" id="KW-0813">Transport</keyword>
<dbReference type="Proteomes" id="UP001145021">
    <property type="component" value="Unassembled WGS sequence"/>
</dbReference>
<name>A0A9W7XPF9_9FUNG</name>
<evidence type="ECO:0000256" key="7">
    <source>
        <dbReference type="ARBA" id="ARBA00023054"/>
    </source>
</evidence>